<dbReference type="Proteomes" id="UP001482620">
    <property type="component" value="Unassembled WGS sequence"/>
</dbReference>
<gene>
    <name evidence="1" type="ORF">ILYODFUR_018111</name>
</gene>
<name>A0ABV0UL40_9TELE</name>
<keyword evidence="2" id="KW-1185">Reference proteome</keyword>
<dbReference type="EMBL" id="JAHRIQ010071255">
    <property type="protein sequence ID" value="MEQ2244538.1"/>
    <property type="molecule type" value="Genomic_DNA"/>
</dbReference>
<accession>A0ABV0UL40</accession>
<organism evidence="1 2">
    <name type="scientific">Ilyodon furcidens</name>
    <name type="common">goldbreast splitfin</name>
    <dbReference type="NCBI Taxonomy" id="33524"/>
    <lineage>
        <taxon>Eukaryota</taxon>
        <taxon>Metazoa</taxon>
        <taxon>Chordata</taxon>
        <taxon>Craniata</taxon>
        <taxon>Vertebrata</taxon>
        <taxon>Euteleostomi</taxon>
        <taxon>Actinopterygii</taxon>
        <taxon>Neopterygii</taxon>
        <taxon>Teleostei</taxon>
        <taxon>Neoteleostei</taxon>
        <taxon>Acanthomorphata</taxon>
        <taxon>Ovalentaria</taxon>
        <taxon>Atherinomorphae</taxon>
        <taxon>Cyprinodontiformes</taxon>
        <taxon>Goodeidae</taxon>
        <taxon>Ilyodon</taxon>
    </lineage>
</organism>
<reference evidence="1 2" key="1">
    <citation type="submission" date="2021-06" db="EMBL/GenBank/DDBJ databases">
        <authorList>
            <person name="Palmer J.M."/>
        </authorList>
    </citation>
    <scope>NUCLEOTIDE SEQUENCE [LARGE SCALE GENOMIC DNA]</scope>
    <source>
        <strain evidence="2">if_2019</strain>
        <tissue evidence="1">Muscle</tissue>
    </source>
</reference>
<comment type="caution">
    <text evidence="1">The sequence shown here is derived from an EMBL/GenBank/DDBJ whole genome shotgun (WGS) entry which is preliminary data.</text>
</comment>
<evidence type="ECO:0000313" key="1">
    <source>
        <dbReference type="EMBL" id="MEQ2244538.1"/>
    </source>
</evidence>
<proteinExistence type="predicted"/>
<sequence>MLLPQLRHWSLLNRLIEKLTTMKDLSFLKTVLCVPSCRWLYSCVFSQSSALVIFPVLAKARSQDPERNVRRATASSLPFQTSNVLKGWLPLFNDWWLEEPNLSLALSHSLSLTHTHTHTHTVLGHHYKHRMNYSYPSIAFAVLAIIPG</sequence>
<evidence type="ECO:0000313" key="2">
    <source>
        <dbReference type="Proteomes" id="UP001482620"/>
    </source>
</evidence>
<protein>
    <submittedName>
        <fullName evidence="1">Uncharacterized protein</fullName>
    </submittedName>
</protein>